<keyword evidence="8" id="KW-0446">Lipid-binding</keyword>
<keyword evidence="6" id="KW-0967">Endosome</keyword>
<keyword evidence="7" id="KW-0653">Protein transport</keyword>
<dbReference type="GO" id="GO:0006886">
    <property type="term" value="P:intracellular protein transport"/>
    <property type="evidence" value="ECO:0007669"/>
    <property type="project" value="InterPro"/>
</dbReference>
<reference evidence="13" key="1">
    <citation type="submission" date="2021-06" db="EMBL/GenBank/DDBJ databases">
        <authorList>
            <person name="Hodson N. C."/>
            <person name="Mongue J. A."/>
            <person name="Jaron S. K."/>
        </authorList>
    </citation>
    <scope>NUCLEOTIDE SEQUENCE</scope>
</reference>
<comment type="subcellular location">
    <subcellularLocation>
        <location evidence="2">Cytoplasm</location>
    </subcellularLocation>
    <subcellularLocation>
        <location evidence="10">Endomembrane system</location>
        <topology evidence="10">Peripheral membrane protein</topology>
        <orientation evidence="10">Cytoplasmic side</orientation>
    </subcellularLocation>
    <subcellularLocation>
        <location evidence="1">Endosome</location>
    </subcellularLocation>
</comment>
<proteinExistence type="inferred from homology"/>
<dbReference type="GO" id="GO:0005768">
    <property type="term" value="C:endosome"/>
    <property type="evidence" value="ECO:0007669"/>
    <property type="project" value="UniProtKB-SubCell"/>
</dbReference>
<keyword evidence="9" id="KW-0472">Membrane</keyword>
<dbReference type="InterPro" id="IPR043544">
    <property type="entry name" value="SNX10/11"/>
</dbReference>
<evidence type="ECO:0000256" key="7">
    <source>
        <dbReference type="ARBA" id="ARBA00022927"/>
    </source>
</evidence>
<dbReference type="AlphaFoldDB" id="A0A8J2LLU7"/>
<dbReference type="GO" id="GO:1901981">
    <property type="term" value="F:phosphatidylinositol phosphate binding"/>
    <property type="evidence" value="ECO:0007669"/>
    <property type="project" value="TreeGrafter"/>
</dbReference>
<name>A0A8J2LLU7_9HEXA</name>
<evidence type="ECO:0000256" key="10">
    <source>
        <dbReference type="ARBA" id="ARBA00029433"/>
    </source>
</evidence>
<evidence type="ECO:0000256" key="2">
    <source>
        <dbReference type="ARBA" id="ARBA00004496"/>
    </source>
</evidence>
<dbReference type="OrthoDB" id="5227681at2759"/>
<gene>
    <name evidence="13" type="ORF">AFUS01_LOCUS44000</name>
</gene>
<evidence type="ECO:0000256" key="4">
    <source>
        <dbReference type="ARBA" id="ARBA00022448"/>
    </source>
</evidence>
<evidence type="ECO:0000313" key="14">
    <source>
        <dbReference type="Proteomes" id="UP000708208"/>
    </source>
</evidence>
<organism evidence="13 14">
    <name type="scientific">Allacma fusca</name>
    <dbReference type="NCBI Taxonomy" id="39272"/>
    <lineage>
        <taxon>Eukaryota</taxon>
        <taxon>Metazoa</taxon>
        <taxon>Ecdysozoa</taxon>
        <taxon>Arthropoda</taxon>
        <taxon>Hexapoda</taxon>
        <taxon>Collembola</taxon>
        <taxon>Symphypleona</taxon>
        <taxon>Sminthuridae</taxon>
        <taxon>Allacma</taxon>
    </lineage>
</organism>
<feature type="domain" description="PX" evidence="12">
    <location>
        <begin position="18"/>
        <end position="136"/>
    </location>
</feature>
<protein>
    <recommendedName>
        <fullName evidence="12">PX domain-containing protein</fullName>
    </recommendedName>
</protein>
<keyword evidence="4" id="KW-0813">Transport</keyword>
<comment type="similarity">
    <text evidence="3">Belongs to the sorting nexin family.</text>
</comment>
<evidence type="ECO:0000256" key="1">
    <source>
        <dbReference type="ARBA" id="ARBA00004177"/>
    </source>
</evidence>
<evidence type="ECO:0000256" key="5">
    <source>
        <dbReference type="ARBA" id="ARBA00022490"/>
    </source>
</evidence>
<accession>A0A8J2LLU7</accession>
<keyword evidence="14" id="KW-1185">Reference proteome</keyword>
<dbReference type="EMBL" id="CAJVCH010570261">
    <property type="protein sequence ID" value="CAG7834499.1"/>
    <property type="molecule type" value="Genomic_DNA"/>
</dbReference>
<dbReference type="InterPro" id="IPR001683">
    <property type="entry name" value="PX_dom"/>
</dbReference>
<keyword evidence="5" id="KW-0963">Cytoplasm</keyword>
<comment type="caution">
    <text evidence="13">The sequence shown here is derived from an EMBL/GenBank/DDBJ whole genome shotgun (WGS) entry which is preliminary data.</text>
</comment>
<evidence type="ECO:0000313" key="13">
    <source>
        <dbReference type="EMBL" id="CAG7834499.1"/>
    </source>
</evidence>
<dbReference type="SMART" id="SM00312">
    <property type="entry name" value="PX"/>
    <property type="match status" value="1"/>
</dbReference>
<evidence type="ECO:0000259" key="12">
    <source>
        <dbReference type="PROSITE" id="PS50195"/>
    </source>
</evidence>
<feature type="region of interest" description="Disordered" evidence="11">
    <location>
        <begin position="166"/>
        <end position="195"/>
    </location>
</feature>
<dbReference type="GO" id="GO:0016050">
    <property type="term" value="P:vesicle organization"/>
    <property type="evidence" value="ECO:0007669"/>
    <property type="project" value="TreeGrafter"/>
</dbReference>
<sequence length="210" mass="24404">MAPLEVRDKKMKRYIKVELVEPITVTTKEHFAWSTSFTSYLVRIETNHWAFSLPASEVRRRYSEFCWLRAKLKNHHPNKLVPPLPPRRFVHVTKFDPKVIEERRVGLGKFLQRVMRSDVLLSDAALHLFLQSDLSTEDIDKKLAQEMKPGLRKCASLPHYLLRSHSNCSTTSDTEHEPEPEQNSFSSDSDTSEETIQGLSKFDFCIMQSK</sequence>
<evidence type="ECO:0000256" key="6">
    <source>
        <dbReference type="ARBA" id="ARBA00022753"/>
    </source>
</evidence>
<dbReference type="Proteomes" id="UP000708208">
    <property type="component" value="Unassembled WGS sequence"/>
</dbReference>
<dbReference type="Pfam" id="PF00787">
    <property type="entry name" value="PX"/>
    <property type="match status" value="1"/>
</dbReference>
<evidence type="ECO:0000256" key="9">
    <source>
        <dbReference type="ARBA" id="ARBA00023136"/>
    </source>
</evidence>
<evidence type="ECO:0000256" key="11">
    <source>
        <dbReference type="SAM" id="MobiDB-lite"/>
    </source>
</evidence>
<dbReference type="PROSITE" id="PS50195">
    <property type="entry name" value="PX"/>
    <property type="match status" value="1"/>
</dbReference>
<dbReference type="PANTHER" id="PTHR46209:SF3">
    <property type="entry name" value="PX DOMAIN-CONTAINING PROTEIN"/>
    <property type="match status" value="1"/>
</dbReference>
<evidence type="ECO:0000256" key="8">
    <source>
        <dbReference type="ARBA" id="ARBA00023121"/>
    </source>
</evidence>
<evidence type="ECO:0000256" key="3">
    <source>
        <dbReference type="ARBA" id="ARBA00010883"/>
    </source>
</evidence>
<dbReference type="PANTHER" id="PTHR46209">
    <property type="entry name" value="PX DOMAIN-CONTAINING PROTEIN"/>
    <property type="match status" value="1"/>
</dbReference>